<comment type="caution">
    <text evidence="3">The sequence shown here is derived from an EMBL/GenBank/DDBJ whole genome shotgun (WGS) entry which is preliminary data.</text>
</comment>
<feature type="non-terminal residue" evidence="3">
    <location>
        <position position="1"/>
    </location>
</feature>
<dbReference type="AlphaFoldDB" id="A0A9P8JQB3"/>
<sequence>MAHFWVLYGLLSLELGCVLAQEANVLHYIDPLIGTGFGGLKQEKKGDTRSYVDNRAGHVFAGATLPFGMAKAVADVNGENQGGYASDYSNITGFSHMHDSGTG</sequence>
<evidence type="ECO:0000256" key="1">
    <source>
        <dbReference type="SAM" id="SignalP"/>
    </source>
</evidence>
<protein>
    <recommendedName>
        <fullName evidence="2">Glycosyl hydrolase family 92 N-terminal domain-containing protein</fullName>
    </recommendedName>
</protein>
<dbReference type="InterPro" id="IPR041371">
    <property type="entry name" value="GH92_N"/>
</dbReference>
<dbReference type="Proteomes" id="UP000729357">
    <property type="component" value="Unassembled WGS sequence"/>
</dbReference>
<accession>A0A9P8JQB3</accession>
<dbReference type="Gene3D" id="2.70.98.10">
    <property type="match status" value="1"/>
</dbReference>
<dbReference type="InterPro" id="IPR014718">
    <property type="entry name" value="GH-type_carb-bd"/>
</dbReference>
<evidence type="ECO:0000313" key="3">
    <source>
        <dbReference type="EMBL" id="KAG9972262.1"/>
    </source>
</evidence>
<feature type="signal peptide" evidence="1">
    <location>
        <begin position="1"/>
        <end position="20"/>
    </location>
</feature>
<reference evidence="3" key="2">
    <citation type="submission" date="2021-08" db="EMBL/GenBank/DDBJ databases">
        <authorList>
            <person name="Gostincar C."/>
            <person name="Sun X."/>
            <person name="Song Z."/>
            <person name="Gunde-Cimerman N."/>
        </authorList>
    </citation>
    <scope>NUCLEOTIDE SEQUENCE</scope>
    <source>
        <strain evidence="3">EXF-9298</strain>
    </source>
</reference>
<gene>
    <name evidence="3" type="ORF">KCU98_g13354</name>
</gene>
<proteinExistence type="predicted"/>
<evidence type="ECO:0000313" key="4">
    <source>
        <dbReference type="Proteomes" id="UP000729357"/>
    </source>
</evidence>
<keyword evidence="1" id="KW-0732">Signal</keyword>
<evidence type="ECO:0000259" key="2">
    <source>
        <dbReference type="Pfam" id="PF17678"/>
    </source>
</evidence>
<feature type="domain" description="Glycosyl hydrolase family 92 N-terminal" evidence="2">
    <location>
        <begin position="28"/>
        <end position="103"/>
    </location>
</feature>
<keyword evidence="4" id="KW-1185">Reference proteome</keyword>
<organism evidence="3 4">
    <name type="scientific">Aureobasidium melanogenum</name>
    <name type="common">Aureobasidium pullulans var. melanogenum</name>
    <dbReference type="NCBI Taxonomy" id="46634"/>
    <lineage>
        <taxon>Eukaryota</taxon>
        <taxon>Fungi</taxon>
        <taxon>Dikarya</taxon>
        <taxon>Ascomycota</taxon>
        <taxon>Pezizomycotina</taxon>
        <taxon>Dothideomycetes</taxon>
        <taxon>Dothideomycetidae</taxon>
        <taxon>Dothideales</taxon>
        <taxon>Saccotheciaceae</taxon>
        <taxon>Aureobasidium</taxon>
    </lineage>
</organism>
<name>A0A9P8JQB3_AURME</name>
<dbReference type="EMBL" id="JAHFXS010002445">
    <property type="protein sequence ID" value="KAG9972262.1"/>
    <property type="molecule type" value="Genomic_DNA"/>
</dbReference>
<feature type="chain" id="PRO_5040184766" description="Glycosyl hydrolase family 92 N-terminal domain-containing protein" evidence="1">
    <location>
        <begin position="21"/>
        <end position="103"/>
    </location>
</feature>
<dbReference type="Pfam" id="PF17678">
    <property type="entry name" value="Glyco_hydro_92N"/>
    <property type="match status" value="1"/>
</dbReference>
<dbReference type="GO" id="GO:0030246">
    <property type="term" value="F:carbohydrate binding"/>
    <property type="evidence" value="ECO:0007669"/>
    <property type="project" value="InterPro"/>
</dbReference>
<reference evidence="3" key="1">
    <citation type="journal article" date="2021" name="J Fungi (Basel)">
        <title>Virulence traits and population genomics of the black yeast Aureobasidium melanogenum.</title>
        <authorList>
            <person name="Cernosa A."/>
            <person name="Sun X."/>
            <person name="Gostincar C."/>
            <person name="Fang C."/>
            <person name="Gunde-Cimerman N."/>
            <person name="Song Z."/>
        </authorList>
    </citation>
    <scope>NUCLEOTIDE SEQUENCE</scope>
    <source>
        <strain evidence="3">EXF-9298</strain>
    </source>
</reference>